<evidence type="ECO:0000313" key="3">
    <source>
        <dbReference type="EMBL" id="MBS4201265.1"/>
    </source>
</evidence>
<dbReference type="InterPro" id="IPR043128">
    <property type="entry name" value="Rev_trsase/Diguanyl_cyclase"/>
</dbReference>
<feature type="domain" description="PAS" evidence="1">
    <location>
        <begin position="1"/>
        <end position="63"/>
    </location>
</feature>
<feature type="domain" description="GGDEF" evidence="2">
    <location>
        <begin position="195"/>
        <end position="324"/>
    </location>
</feature>
<dbReference type="NCBIfam" id="TIGR00254">
    <property type="entry name" value="GGDEF"/>
    <property type="match status" value="1"/>
</dbReference>
<dbReference type="InterPro" id="IPR000014">
    <property type="entry name" value="PAS"/>
</dbReference>
<proteinExistence type="predicted"/>
<accession>A0A942TPC9</accession>
<dbReference type="InterPro" id="IPR029787">
    <property type="entry name" value="Nucleotide_cyclase"/>
</dbReference>
<evidence type="ECO:0000313" key="4">
    <source>
        <dbReference type="Proteomes" id="UP000682713"/>
    </source>
</evidence>
<dbReference type="Gene3D" id="3.30.450.20">
    <property type="entry name" value="PAS domain"/>
    <property type="match status" value="1"/>
</dbReference>
<dbReference type="SMART" id="SM00267">
    <property type="entry name" value="GGDEF"/>
    <property type="match status" value="1"/>
</dbReference>
<dbReference type="Pfam" id="PF00990">
    <property type="entry name" value="GGDEF"/>
    <property type="match status" value="1"/>
</dbReference>
<dbReference type="EMBL" id="JAGYPJ010000001">
    <property type="protein sequence ID" value="MBS4201265.1"/>
    <property type="molecule type" value="Genomic_DNA"/>
</dbReference>
<dbReference type="GO" id="GO:0052621">
    <property type="term" value="F:diguanylate cyclase activity"/>
    <property type="evidence" value="ECO:0007669"/>
    <property type="project" value="TreeGrafter"/>
</dbReference>
<dbReference type="NCBIfam" id="TIGR00229">
    <property type="entry name" value="sensory_box"/>
    <property type="match status" value="1"/>
</dbReference>
<dbReference type="Gene3D" id="3.30.70.270">
    <property type="match status" value="1"/>
</dbReference>
<keyword evidence="4" id="KW-1185">Reference proteome</keyword>
<evidence type="ECO:0000259" key="2">
    <source>
        <dbReference type="PROSITE" id="PS50887"/>
    </source>
</evidence>
<dbReference type="GO" id="GO:0005886">
    <property type="term" value="C:plasma membrane"/>
    <property type="evidence" value="ECO:0007669"/>
    <property type="project" value="TreeGrafter"/>
</dbReference>
<dbReference type="SUPFAM" id="SSF55785">
    <property type="entry name" value="PYP-like sensor domain (PAS domain)"/>
    <property type="match status" value="1"/>
</dbReference>
<comment type="caution">
    <text evidence="3">The sequence shown here is derived from an EMBL/GenBank/DDBJ whole genome shotgun (WGS) entry which is preliminary data.</text>
</comment>
<dbReference type="AlphaFoldDB" id="A0A942TPC9"/>
<sequence>MDERLREAPCGFLSIDRNGYMIEVNKTFLEWMGCKQENLVGKHFESLLTTGNKLVFHSYFYPNINLHGYVEELFINLRNQNGESVPYLMNARRIEQGSIEIIDCVLVQMKKRIDYELELRTTKKQLEEAYIKKDLAFAKLEQIYLEIEKKQIELMEINSGLVKISNTDKLTGIPNRRFFQEKLEEQIEWYRKEQKTFSLLMIDIDHFKKVNDTYGHQIGDIVLAKLANILKNQARPKDIPARFGGEEFTIILPNTDVEEAIAIAQNMNHQVEIAEWKETGSLTISIGAATFTKNDTEESIMKNADQALYASKEMGRNRATHFRELS</sequence>
<dbReference type="GO" id="GO:0043709">
    <property type="term" value="P:cell adhesion involved in single-species biofilm formation"/>
    <property type="evidence" value="ECO:0007669"/>
    <property type="project" value="TreeGrafter"/>
</dbReference>
<dbReference type="Proteomes" id="UP000682713">
    <property type="component" value="Unassembled WGS sequence"/>
</dbReference>
<evidence type="ECO:0000259" key="1">
    <source>
        <dbReference type="PROSITE" id="PS50112"/>
    </source>
</evidence>
<dbReference type="InterPro" id="IPR035965">
    <property type="entry name" value="PAS-like_dom_sf"/>
</dbReference>
<dbReference type="SUPFAM" id="SSF55073">
    <property type="entry name" value="Nucleotide cyclase"/>
    <property type="match status" value="1"/>
</dbReference>
<dbReference type="FunFam" id="3.30.70.270:FF:000001">
    <property type="entry name" value="Diguanylate cyclase domain protein"/>
    <property type="match status" value="1"/>
</dbReference>
<protein>
    <submittedName>
        <fullName evidence="3">Sensor domain-containing diguanylate cyclase</fullName>
    </submittedName>
</protein>
<dbReference type="RefSeq" id="WP_213111762.1">
    <property type="nucleotide sequence ID" value="NZ_JAGYPJ010000001.1"/>
</dbReference>
<dbReference type="CDD" id="cd01949">
    <property type="entry name" value="GGDEF"/>
    <property type="match status" value="1"/>
</dbReference>
<name>A0A942TPC9_9BACI</name>
<dbReference type="Pfam" id="PF13426">
    <property type="entry name" value="PAS_9"/>
    <property type="match status" value="1"/>
</dbReference>
<organism evidence="3 4">
    <name type="scientific">Lederbergia citrisecunda</name>
    <dbReference type="NCBI Taxonomy" id="2833583"/>
    <lineage>
        <taxon>Bacteria</taxon>
        <taxon>Bacillati</taxon>
        <taxon>Bacillota</taxon>
        <taxon>Bacilli</taxon>
        <taxon>Bacillales</taxon>
        <taxon>Bacillaceae</taxon>
        <taxon>Lederbergia</taxon>
    </lineage>
</organism>
<dbReference type="PANTHER" id="PTHR45138">
    <property type="entry name" value="REGULATORY COMPONENTS OF SENSORY TRANSDUCTION SYSTEM"/>
    <property type="match status" value="1"/>
</dbReference>
<dbReference type="PROSITE" id="PS50112">
    <property type="entry name" value="PAS"/>
    <property type="match status" value="1"/>
</dbReference>
<dbReference type="CDD" id="cd00130">
    <property type="entry name" value="PAS"/>
    <property type="match status" value="1"/>
</dbReference>
<dbReference type="InterPro" id="IPR000160">
    <property type="entry name" value="GGDEF_dom"/>
</dbReference>
<reference evidence="3 4" key="1">
    <citation type="submission" date="2021-05" db="EMBL/GenBank/DDBJ databases">
        <title>Novel Bacillus species.</title>
        <authorList>
            <person name="Liu G."/>
        </authorList>
    </citation>
    <scope>NUCLEOTIDE SEQUENCE [LARGE SCALE GENOMIC DNA]</scope>
    <source>
        <strain evidence="3 4">FJAT-49732</strain>
    </source>
</reference>
<dbReference type="InterPro" id="IPR050469">
    <property type="entry name" value="Diguanylate_Cyclase"/>
</dbReference>
<dbReference type="PROSITE" id="PS50887">
    <property type="entry name" value="GGDEF"/>
    <property type="match status" value="1"/>
</dbReference>
<gene>
    <name evidence="3" type="ORF">KHA93_16635</name>
</gene>
<dbReference type="PANTHER" id="PTHR45138:SF9">
    <property type="entry name" value="DIGUANYLATE CYCLASE DGCM-RELATED"/>
    <property type="match status" value="1"/>
</dbReference>
<dbReference type="GO" id="GO:1902201">
    <property type="term" value="P:negative regulation of bacterial-type flagellum-dependent cell motility"/>
    <property type="evidence" value="ECO:0007669"/>
    <property type="project" value="TreeGrafter"/>
</dbReference>